<dbReference type="InterPro" id="IPR011333">
    <property type="entry name" value="SKP1/BTB/POZ_sf"/>
</dbReference>
<dbReference type="PANTHER" id="PTHR47843">
    <property type="entry name" value="BTB DOMAIN-CONTAINING PROTEIN-RELATED"/>
    <property type="match status" value="1"/>
</dbReference>
<sequence length="247" mass="27870">MLVNEDGTLNYFASPTVKVIVDEGESSKSFFVHKDLITRRSGFFRKALNSYGKDGSLQWLEGEEGSVKLPEDEPAVFGSYAQLLYQGRLPIYEKVPTITADDKKAFAGALSKVSNEEYLLLAKLYVFCEKIQDVEAKGTLISAFVEATSRVRENGWRTFPTLQPIKYIYDGTTELDPIRGLLVDLYVINAELSWVIGSRPEHCPPDFLHRVMLGMLADRKKPGRRKMVTDASTYLKKLRMTNDDGNI</sequence>
<dbReference type="AlphaFoldDB" id="A0A9P4GEI5"/>
<dbReference type="PANTHER" id="PTHR47843:SF2">
    <property type="entry name" value="BTB DOMAIN-CONTAINING PROTEIN"/>
    <property type="match status" value="1"/>
</dbReference>
<keyword evidence="3" id="KW-1185">Reference proteome</keyword>
<name>A0A9P4GEI5_9PLEO</name>
<dbReference type="GeneID" id="63849302"/>
<evidence type="ECO:0000313" key="2">
    <source>
        <dbReference type="EMBL" id="KAF1844021.1"/>
    </source>
</evidence>
<dbReference type="Gene3D" id="3.30.710.10">
    <property type="entry name" value="Potassium Channel Kv1.1, Chain A"/>
    <property type="match status" value="1"/>
</dbReference>
<protein>
    <recommendedName>
        <fullName evidence="1">BTB domain-containing protein</fullName>
    </recommendedName>
</protein>
<dbReference type="PROSITE" id="PS50097">
    <property type="entry name" value="BTB"/>
    <property type="match status" value="1"/>
</dbReference>
<reference evidence="2" key="1">
    <citation type="submission" date="2020-01" db="EMBL/GenBank/DDBJ databases">
        <authorList>
            <consortium name="DOE Joint Genome Institute"/>
            <person name="Haridas S."/>
            <person name="Albert R."/>
            <person name="Binder M."/>
            <person name="Bloem J."/>
            <person name="Labutti K."/>
            <person name="Salamov A."/>
            <person name="Andreopoulos B."/>
            <person name="Baker S.E."/>
            <person name="Barry K."/>
            <person name="Bills G."/>
            <person name="Bluhm B.H."/>
            <person name="Cannon C."/>
            <person name="Castanera R."/>
            <person name="Culley D.E."/>
            <person name="Daum C."/>
            <person name="Ezra D."/>
            <person name="Gonzalez J.B."/>
            <person name="Henrissat B."/>
            <person name="Kuo A."/>
            <person name="Liang C."/>
            <person name="Lipzen A."/>
            <person name="Lutzoni F."/>
            <person name="Magnuson J."/>
            <person name="Mondo S."/>
            <person name="Nolan M."/>
            <person name="Ohm R."/>
            <person name="Pangilinan J."/>
            <person name="Park H.-J."/>
            <person name="Ramirez L."/>
            <person name="Alfaro M."/>
            <person name="Sun H."/>
            <person name="Tritt A."/>
            <person name="Yoshinaga Y."/>
            <person name="Zwiers L.-H."/>
            <person name="Turgeon B.G."/>
            <person name="Goodwin S.B."/>
            <person name="Spatafora J.W."/>
            <person name="Crous P.W."/>
            <person name="Grigoriev I.V."/>
        </authorList>
    </citation>
    <scope>NUCLEOTIDE SEQUENCE</scope>
    <source>
        <strain evidence="2">CBS 394.84</strain>
    </source>
</reference>
<dbReference type="InterPro" id="IPR000210">
    <property type="entry name" value="BTB/POZ_dom"/>
</dbReference>
<dbReference type="CDD" id="cd18186">
    <property type="entry name" value="BTB_POZ_ZBTB_KLHL-like"/>
    <property type="match status" value="1"/>
</dbReference>
<gene>
    <name evidence="2" type="ORF">K460DRAFT_357663</name>
</gene>
<accession>A0A9P4GEI5</accession>
<evidence type="ECO:0000313" key="3">
    <source>
        <dbReference type="Proteomes" id="UP000800039"/>
    </source>
</evidence>
<dbReference type="EMBL" id="ML976617">
    <property type="protein sequence ID" value="KAF1844021.1"/>
    <property type="molecule type" value="Genomic_DNA"/>
</dbReference>
<feature type="domain" description="BTB" evidence="1">
    <location>
        <begin position="15"/>
        <end position="93"/>
    </location>
</feature>
<dbReference type="SUPFAM" id="SSF54695">
    <property type="entry name" value="POZ domain"/>
    <property type="match status" value="1"/>
</dbReference>
<dbReference type="Proteomes" id="UP000800039">
    <property type="component" value="Unassembled WGS sequence"/>
</dbReference>
<dbReference type="RefSeq" id="XP_040786584.1">
    <property type="nucleotide sequence ID" value="XM_040932050.1"/>
</dbReference>
<proteinExistence type="predicted"/>
<evidence type="ECO:0000259" key="1">
    <source>
        <dbReference type="PROSITE" id="PS50097"/>
    </source>
</evidence>
<comment type="caution">
    <text evidence="2">The sequence shown here is derived from an EMBL/GenBank/DDBJ whole genome shotgun (WGS) entry which is preliminary data.</text>
</comment>
<organism evidence="2 3">
    <name type="scientific">Cucurbitaria berberidis CBS 394.84</name>
    <dbReference type="NCBI Taxonomy" id="1168544"/>
    <lineage>
        <taxon>Eukaryota</taxon>
        <taxon>Fungi</taxon>
        <taxon>Dikarya</taxon>
        <taxon>Ascomycota</taxon>
        <taxon>Pezizomycotina</taxon>
        <taxon>Dothideomycetes</taxon>
        <taxon>Pleosporomycetidae</taxon>
        <taxon>Pleosporales</taxon>
        <taxon>Pleosporineae</taxon>
        <taxon>Cucurbitariaceae</taxon>
        <taxon>Cucurbitaria</taxon>
    </lineage>
</organism>
<dbReference type="OrthoDB" id="1022638at2759"/>